<protein>
    <submittedName>
        <fullName evidence="6">DNA recombination protein RmuC</fullName>
    </submittedName>
</protein>
<comment type="caution">
    <text evidence="6">The sequence shown here is derived from an EMBL/GenBank/DDBJ whole genome shotgun (WGS) entry which is preliminary data.</text>
</comment>
<sequence>MLERESEQNNEVRLKLEERLAETVADREAHARRAIELAAENRTLAEKMQTQQIEMENLRTQMNNEFKLMANTIFEEKSKRFTELNKENIDRILAPLQEKLSEFKTKVEETYDKESKERFSLDSRIKELVELNQRISQEANNLTKALKGDSKTQGDWGEVILESILEKSGLTKNQQYFVQETLTDDMGHLVLNENGKRMRPDVMVVYPDNRRIIIDSKVSLTAYTRYVDAEDIGESEKALSEHIRSVKSHIDELASKHYQDHVASLDFVMMFIPNEPAYLVAMQKDPNLWQYAYSKRVLLISPTNLIAALKLVVDLWKREQQNQNALDIAERGARLYDKFVGFVEKMNEIGKHLGNASKSYNEAFNQLKEGSGNLIGQAQKLIKLGVKAKKELPSSLKPAEEDETD</sequence>
<dbReference type="InterPro" id="IPR003798">
    <property type="entry name" value="DNA_recombination_RmuC"/>
</dbReference>
<reference evidence="6" key="2">
    <citation type="journal article" date="2021" name="PeerJ">
        <title>Extensive microbial diversity within the chicken gut microbiome revealed by metagenomics and culture.</title>
        <authorList>
            <person name="Gilroy R."/>
            <person name="Ravi A."/>
            <person name="Getino M."/>
            <person name="Pursley I."/>
            <person name="Horton D.L."/>
            <person name="Alikhan N.F."/>
            <person name="Baker D."/>
            <person name="Gharbi K."/>
            <person name="Hall N."/>
            <person name="Watson M."/>
            <person name="Adriaenssens E.M."/>
            <person name="Foster-Nyarko E."/>
            <person name="Jarju S."/>
            <person name="Secka A."/>
            <person name="Antonio M."/>
            <person name="Oren A."/>
            <person name="Chaudhuri R.R."/>
            <person name="La Ragione R."/>
            <person name="Hildebrand F."/>
            <person name="Pallen M.J."/>
        </authorList>
    </citation>
    <scope>NUCLEOTIDE SEQUENCE</scope>
    <source>
        <strain evidence="6">CHK158-818</strain>
    </source>
</reference>
<feature type="coiled-coil region" evidence="5">
    <location>
        <begin position="2"/>
        <end position="65"/>
    </location>
</feature>
<dbReference type="EMBL" id="DVNA01000191">
    <property type="protein sequence ID" value="HIU55820.1"/>
    <property type="molecule type" value="Genomic_DNA"/>
</dbReference>
<comment type="similarity">
    <text evidence="2">Belongs to the RmuC family.</text>
</comment>
<dbReference type="PANTHER" id="PTHR30563">
    <property type="entry name" value="DNA RECOMBINATION PROTEIN RMUC"/>
    <property type="match status" value="1"/>
</dbReference>
<evidence type="ECO:0000256" key="1">
    <source>
        <dbReference type="ARBA" id="ARBA00003416"/>
    </source>
</evidence>
<gene>
    <name evidence="6" type="primary">rmuC</name>
    <name evidence="6" type="ORF">IAB03_08465</name>
</gene>
<accession>A0A9D1SD77</accession>
<evidence type="ECO:0000256" key="3">
    <source>
        <dbReference type="ARBA" id="ARBA00023054"/>
    </source>
</evidence>
<evidence type="ECO:0000256" key="2">
    <source>
        <dbReference type="ARBA" id="ARBA00009840"/>
    </source>
</evidence>
<evidence type="ECO:0000256" key="5">
    <source>
        <dbReference type="SAM" id="Coils"/>
    </source>
</evidence>
<comment type="function">
    <text evidence="1">Involved in DNA recombination.</text>
</comment>
<name>A0A9D1SD77_9BACT</name>
<organism evidence="6 7">
    <name type="scientific">Candidatus Gallibacteroides avistercoris</name>
    <dbReference type="NCBI Taxonomy" id="2840833"/>
    <lineage>
        <taxon>Bacteria</taxon>
        <taxon>Pseudomonadati</taxon>
        <taxon>Bacteroidota</taxon>
        <taxon>Bacteroidia</taxon>
        <taxon>Bacteroidales</taxon>
        <taxon>Bacteroidaceae</taxon>
        <taxon>Bacteroidaceae incertae sedis</taxon>
        <taxon>Candidatus Gallibacteroides</taxon>
    </lineage>
</organism>
<dbReference type="AlphaFoldDB" id="A0A9D1SD77"/>
<dbReference type="Proteomes" id="UP000824112">
    <property type="component" value="Unassembled WGS sequence"/>
</dbReference>
<evidence type="ECO:0000256" key="4">
    <source>
        <dbReference type="ARBA" id="ARBA00023172"/>
    </source>
</evidence>
<dbReference type="Pfam" id="PF02646">
    <property type="entry name" value="RmuC"/>
    <property type="match status" value="1"/>
</dbReference>
<reference evidence="6" key="1">
    <citation type="submission" date="2020-10" db="EMBL/GenBank/DDBJ databases">
        <authorList>
            <person name="Gilroy R."/>
        </authorList>
    </citation>
    <scope>NUCLEOTIDE SEQUENCE</scope>
    <source>
        <strain evidence="6">CHK158-818</strain>
    </source>
</reference>
<keyword evidence="4" id="KW-0233">DNA recombination</keyword>
<dbReference type="PANTHER" id="PTHR30563:SF0">
    <property type="entry name" value="DNA RECOMBINATION PROTEIN RMUC"/>
    <property type="match status" value="1"/>
</dbReference>
<keyword evidence="3 5" id="KW-0175">Coiled coil</keyword>
<evidence type="ECO:0000313" key="7">
    <source>
        <dbReference type="Proteomes" id="UP000824112"/>
    </source>
</evidence>
<proteinExistence type="inferred from homology"/>
<evidence type="ECO:0000313" key="6">
    <source>
        <dbReference type="EMBL" id="HIU55820.1"/>
    </source>
</evidence>
<dbReference type="GO" id="GO:0006310">
    <property type="term" value="P:DNA recombination"/>
    <property type="evidence" value="ECO:0007669"/>
    <property type="project" value="UniProtKB-KW"/>
</dbReference>